<dbReference type="InterPro" id="IPR027417">
    <property type="entry name" value="P-loop_NTPase"/>
</dbReference>
<dbReference type="SUPFAM" id="SSF53795">
    <property type="entry name" value="PEP carboxykinase-like"/>
    <property type="match status" value="1"/>
</dbReference>
<sequence length="175" mass="17509">MGDPGKEAGASRPAGADPGGAAPDAPRRGAPRQDGGAGRLTLHATAVALDGRALLIRGPSGSGKSALAFQLMALGAGLIADDLVILTAGPTGPVAACPPAGAGRIEARGIGILAAPAHPPCTVALVFDRGHRERERMPPRRSTALLGFPVPLVHDPGTGDVASVLYHYLRFGPAS</sequence>
<keyword evidence="4" id="KW-1185">Reference proteome</keyword>
<accession>A0A1M6EEX6</accession>
<dbReference type="Proteomes" id="UP000184292">
    <property type="component" value="Unassembled WGS sequence"/>
</dbReference>
<reference evidence="3 4" key="1">
    <citation type="submission" date="2016-11" db="EMBL/GenBank/DDBJ databases">
        <authorList>
            <person name="Jaros S."/>
            <person name="Januszkiewicz K."/>
            <person name="Wedrychowicz H."/>
        </authorList>
    </citation>
    <scope>NUCLEOTIDE SEQUENCE [LARGE SCALE GENOMIC DNA]</scope>
    <source>
        <strain evidence="3 4">DSM 100565</strain>
    </source>
</reference>
<dbReference type="RefSeq" id="WP_244526323.1">
    <property type="nucleotide sequence ID" value="NZ_FQYO01000003.1"/>
</dbReference>
<keyword evidence="3" id="KW-0418">Kinase</keyword>
<dbReference type="InterPro" id="IPR011104">
    <property type="entry name" value="Hpr_kin/Pase_C"/>
</dbReference>
<dbReference type="STRING" id="1447782.SAMN05444417_1962"/>
<gene>
    <name evidence="3" type="ORF">SAMN05444417_1962</name>
</gene>
<dbReference type="GO" id="GO:0005524">
    <property type="term" value="F:ATP binding"/>
    <property type="evidence" value="ECO:0007669"/>
    <property type="project" value="InterPro"/>
</dbReference>
<evidence type="ECO:0000259" key="2">
    <source>
        <dbReference type="Pfam" id="PF07475"/>
    </source>
</evidence>
<evidence type="ECO:0000313" key="4">
    <source>
        <dbReference type="Proteomes" id="UP000184292"/>
    </source>
</evidence>
<feature type="compositionally biased region" description="Low complexity" evidence="1">
    <location>
        <begin position="8"/>
        <end position="24"/>
    </location>
</feature>
<evidence type="ECO:0000313" key="3">
    <source>
        <dbReference type="EMBL" id="SHI83870.1"/>
    </source>
</evidence>
<keyword evidence="3" id="KW-0808">Transferase</keyword>
<dbReference type="EMBL" id="FQYO01000003">
    <property type="protein sequence ID" value="SHI83870.1"/>
    <property type="molecule type" value="Genomic_DNA"/>
</dbReference>
<evidence type="ECO:0000256" key="1">
    <source>
        <dbReference type="SAM" id="MobiDB-lite"/>
    </source>
</evidence>
<dbReference type="GO" id="GO:0000155">
    <property type="term" value="F:phosphorelay sensor kinase activity"/>
    <property type="evidence" value="ECO:0007669"/>
    <property type="project" value="InterPro"/>
</dbReference>
<feature type="domain" description="HPr kinase/phosphorylase C-terminal" evidence="2">
    <location>
        <begin position="39"/>
        <end position="114"/>
    </location>
</feature>
<feature type="region of interest" description="Disordered" evidence="1">
    <location>
        <begin position="1"/>
        <end position="37"/>
    </location>
</feature>
<organism evidence="3 4">
    <name type="scientific">Wenxinia saemankumensis</name>
    <dbReference type="NCBI Taxonomy" id="1447782"/>
    <lineage>
        <taxon>Bacteria</taxon>
        <taxon>Pseudomonadati</taxon>
        <taxon>Pseudomonadota</taxon>
        <taxon>Alphaproteobacteria</taxon>
        <taxon>Rhodobacterales</taxon>
        <taxon>Roseobacteraceae</taxon>
        <taxon>Wenxinia</taxon>
    </lineage>
</organism>
<proteinExistence type="predicted"/>
<dbReference type="Pfam" id="PF07475">
    <property type="entry name" value="Hpr_kinase_C"/>
    <property type="match status" value="1"/>
</dbReference>
<dbReference type="AlphaFoldDB" id="A0A1M6EEX6"/>
<dbReference type="Gene3D" id="3.40.50.300">
    <property type="entry name" value="P-loop containing nucleotide triphosphate hydrolases"/>
    <property type="match status" value="1"/>
</dbReference>
<name>A0A1M6EEX6_9RHOB</name>
<protein>
    <submittedName>
        <fullName evidence="3">Hpr(Ser) kinase/phosphatase</fullName>
    </submittedName>
</protein>
<dbReference type="GO" id="GO:0006109">
    <property type="term" value="P:regulation of carbohydrate metabolic process"/>
    <property type="evidence" value="ECO:0007669"/>
    <property type="project" value="InterPro"/>
</dbReference>